<evidence type="ECO:0000313" key="3">
    <source>
        <dbReference type="Proteomes" id="UP001152592"/>
    </source>
</evidence>
<comment type="caution">
    <text evidence="2">The sequence shown here is derived from an EMBL/GenBank/DDBJ whole genome shotgun (WGS) entry which is preliminary data.</text>
</comment>
<dbReference type="AlphaFoldDB" id="A0A9W4IX04"/>
<evidence type="ECO:0000256" key="1">
    <source>
        <dbReference type="SAM" id="MobiDB-lite"/>
    </source>
</evidence>
<dbReference type="Proteomes" id="UP001152592">
    <property type="component" value="Unassembled WGS sequence"/>
</dbReference>
<feature type="non-terminal residue" evidence="2">
    <location>
        <position position="262"/>
    </location>
</feature>
<evidence type="ECO:0000313" key="2">
    <source>
        <dbReference type="EMBL" id="CAG8367290.1"/>
    </source>
</evidence>
<organism evidence="2 3">
    <name type="scientific">Penicillium salamii</name>
    <dbReference type="NCBI Taxonomy" id="1612424"/>
    <lineage>
        <taxon>Eukaryota</taxon>
        <taxon>Fungi</taxon>
        <taxon>Dikarya</taxon>
        <taxon>Ascomycota</taxon>
        <taxon>Pezizomycotina</taxon>
        <taxon>Eurotiomycetes</taxon>
        <taxon>Eurotiomycetidae</taxon>
        <taxon>Eurotiales</taxon>
        <taxon>Aspergillaceae</taxon>
        <taxon>Penicillium</taxon>
    </lineage>
</organism>
<feature type="region of interest" description="Disordered" evidence="1">
    <location>
        <begin position="238"/>
        <end position="262"/>
    </location>
</feature>
<proteinExistence type="predicted"/>
<reference evidence="2" key="1">
    <citation type="submission" date="2021-07" db="EMBL/GenBank/DDBJ databases">
        <authorList>
            <person name="Branca A.L. A."/>
        </authorList>
    </citation>
    <scope>NUCLEOTIDE SEQUENCE</scope>
</reference>
<name>A0A9W4IX04_9EURO</name>
<dbReference type="OrthoDB" id="377733at2759"/>
<accession>A0A9W4IX04</accession>
<protein>
    <submittedName>
        <fullName evidence="2">Uncharacterized protein</fullName>
    </submittedName>
</protein>
<dbReference type="EMBL" id="CAJVPD010000220">
    <property type="protein sequence ID" value="CAG8367290.1"/>
    <property type="molecule type" value="Genomic_DNA"/>
</dbReference>
<sequence>IWDAMAAVARISQRVSTHVGHTIRIKAVRVERDHTPTRPLQAYIAKDTIVQHCIPWQQVLIFFARTQSVARSSPPPTTVPRPRQATRSIDDADASDTSDASDASDANEDEVDQCGTPTHDTPENRAPFELTAIEASCLDFCMELLNQCVRVEDYECALICALAVQGCGPAGWLNADSYPPILSRVIKVARFLLVHKAIRLDPQAGDILKILRKHRMASTWESDSPMDDEGYVFISTPGPSIPPSQATAIPFSQPRPRRSFQE</sequence>
<feature type="region of interest" description="Disordered" evidence="1">
    <location>
        <begin position="70"/>
        <end position="125"/>
    </location>
</feature>
<gene>
    <name evidence="2" type="ORF">PSALAMII_LOCUS4243</name>
</gene>